<feature type="non-terminal residue" evidence="1">
    <location>
        <position position="114"/>
    </location>
</feature>
<evidence type="ECO:0000313" key="1">
    <source>
        <dbReference type="EMBL" id="CAB0033694.1"/>
    </source>
</evidence>
<organism evidence="1 2">
    <name type="scientific">Trichogramma brassicae</name>
    <dbReference type="NCBI Taxonomy" id="86971"/>
    <lineage>
        <taxon>Eukaryota</taxon>
        <taxon>Metazoa</taxon>
        <taxon>Ecdysozoa</taxon>
        <taxon>Arthropoda</taxon>
        <taxon>Hexapoda</taxon>
        <taxon>Insecta</taxon>
        <taxon>Pterygota</taxon>
        <taxon>Neoptera</taxon>
        <taxon>Endopterygota</taxon>
        <taxon>Hymenoptera</taxon>
        <taxon>Apocrita</taxon>
        <taxon>Proctotrupomorpha</taxon>
        <taxon>Chalcidoidea</taxon>
        <taxon>Trichogrammatidae</taxon>
        <taxon>Trichogramma</taxon>
    </lineage>
</organism>
<dbReference type="Proteomes" id="UP000479190">
    <property type="component" value="Unassembled WGS sequence"/>
</dbReference>
<reference evidence="1 2" key="1">
    <citation type="submission" date="2020-02" db="EMBL/GenBank/DDBJ databases">
        <authorList>
            <person name="Ferguson B K."/>
        </authorList>
    </citation>
    <scope>NUCLEOTIDE SEQUENCE [LARGE SCALE GENOMIC DNA]</scope>
</reference>
<sequence length="114" mass="12786">MDVAQLHGDIEVSYRDLRNLARAHSIVCVREVTVAAATYDGDHAVVEGFHRALERDRDQLLYHRFYQALDARPEDPPRLLLPIAPHFVNCSPLLPTSSPPRGGAIIVNIIIRPK</sequence>
<proteinExistence type="predicted"/>
<evidence type="ECO:0000313" key="2">
    <source>
        <dbReference type="Proteomes" id="UP000479190"/>
    </source>
</evidence>
<dbReference type="AlphaFoldDB" id="A0A6H5IAC6"/>
<accession>A0A6H5IAC6</accession>
<dbReference type="EMBL" id="CADCXV010000717">
    <property type="protein sequence ID" value="CAB0033694.1"/>
    <property type="molecule type" value="Genomic_DNA"/>
</dbReference>
<name>A0A6H5IAC6_9HYME</name>
<keyword evidence="2" id="KW-1185">Reference proteome</keyword>
<protein>
    <submittedName>
        <fullName evidence="1">Uncharacterized protein</fullName>
    </submittedName>
</protein>
<gene>
    <name evidence="1" type="ORF">TBRA_LOCUS5592</name>
</gene>